<dbReference type="InterPro" id="IPR015939">
    <property type="entry name" value="Fum_Rdtase/Succ_DH_flav-like_C"/>
</dbReference>
<feature type="domain" description="Fumarate reductase/succinate dehydrogenase flavoprotein-like C-terminal" evidence="16">
    <location>
        <begin position="440"/>
        <end position="547"/>
    </location>
</feature>
<dbReference type="InterPro" id="IPR003953">
    <property type="entry name" value="FAD-dep_OxRdtase_2_FAD-bd"/>
</dbReference>
<keyword evidence="9 13" id="KW-0560">Oxidoreductase</keyword>
<evidence type="ECO:0000256" key="13">
    <source>
        <dbReference type="RuleBase" id="RU362049"/>
    </source>
</evidence>
<comment type="subcellular location">
    <subcellularLocation>
        <location evidence="13">Cytoplasm</location>
    </subcellularLocation>
</comment>
<evidence type="ECO:0000256" key="7">
    <source>
        <dbReference type="ARBA" id="ARBA00022642"/>
    </source>
</evidence>
<dbReference type="EC" id="1.4.3.16" evidence="4 11"/>
<keyword evidence="7 13" id="KW-0662">Pyridine nucleotide biosynthesis</keyword>
<comment type="function">
    <text evidence="13">Catalyzes the oxidation of L-aspartate to iminoaspartate.</text>
</comment>
<dbReference type="SUPFAM" id="SSF46977">
    <property type="entry name" value="Succinate dehydrogenase/fumarate reductase flavoprotein C-terminal domain"/>
    <property type="match status" value="1"/>
</dbReference>
<dbReference type="SUPFAM" id="SSF51905">
    <property type="entry name" value="FAD/NAD(P)-binding domain"/>
    <property type="match status" value="1"/>
</dbReference>
<dbReference type="InterPro" id="IPR027477">
    <property type="entry name" value="Succ_DH/fumarate_Rdtase_cat_sf"/>
</dbReference>
<dbReference type="Gene3D" id="3.50.50.60">
    <property type="entry name" value="FAD/NAD(P)-binding domain"/>
    <property type="match status" value="1"/>
</dbReference>
<name>A0A3D0KF77_9GAMM</name>
<evidence type="ECO:0000259" key="16">
    <source>
        <dbReference type="Pfam" id="PF02910"/>
    </source>
</evidence>
<evidence type="ECO:0000256" key="9">
    <source>
        <dbReference type="ARBA" id="ARBA00023002"/>
    </source>
</evidence>
<keyword evidence="6 13" id="KW-0285">Flavoprotein</keyword>
<protein>
    <recommendedName>
        <fullName evidence="5 11">L-aspartate oxidase</fullName>
        <ecNumber evidence="4 11">1.4.3.16</ecNumber>
    </recommendedName>
</protein>
<evidence type="ECO:0000256" key="2">
    <source>
        <dbReference type="ARBA" id="ARBA00004950"/>
    </source>
</evidence>
<evidence type="ECO:0000259" key="15">
    <source>
        <dbReference type="Pfam" id="PF00890"/>
    </source>
</evidence>
<proteinExistence type="inferred from homology"/>
<comment type="cofactor">
    <cofactor evidence="1 13">
        <name>FAD</name>
        <dbReference type="ChEBI" id="CHEBI:57692"/>
    </cofactor>
</comment>
<comment type="caution">
    <text evidence="17">The sequence shown here is derived from an EMBL/GenBank/DDBJ whole genome shotgun (WGS) entry which is preliminary data.</text>
</comment>
<dbReference type="Pfam" id="PF02910">
    <property type="entry name" value="Succ_DH_flav_C"/>
    <property type="match status" value="1"/>
</dbReference>
<dbReference type="PANTHER" id="PTHR42716:SF2">
    <property type="entry name" value="L-ASPARTATE OXIDASE, CHLOROPLASTIC"/>
    <property type="match status" value="1"/>
</dbReference>
<accession>A0A3D0KF77</accession>
<evidence type="ECO:0000256" key="1">
    <source>
        <dbReference type="ARBA" id="ARBA00001974"/>
    </source>
</evidence>
<dbReference type="GO" id="GO:0005737">
    <property type="term" value="C:cytoplasm"/>
    <property type="evidence" value="ECO:0007669"/>
    <property type="project" value="UniProtKB-SubCell"/>
</dbReference>
<feature type="region of interest" description="Disordered" evidence="14">
    <location>
        <begin position="400"/>
        <end position="422"/>
    </location>
</feature>
<dbReference type="FunFam" id="3.90.700.10:FF:000002">
    <property type="entry name" value="L-aspartate oxidase"/>
    <property type="match status" value="1"/>
</dbReference>
<dbReference type="PANTHER" id="PTHR42716">
    <property type="entry name" value="L-ASPARTATE OXIDASE"/>
    <property type="match status" value="1"/>
</dbReference>
<dbReference type="EMBL" id="DOTR01000033">
    <property type="protein sequence ID" value="HCA01829.1"/>
    <property type="molecule type" value="Genomic_DNA"/>
</dbReference>
<sequence length="564" mass="60625">MSSPTSDVLVIGGGVAGLTLALEVADHLSVTLVRPALDDQGASRWAQGGIAAVLSPDDDLDAHVRDTLIAGDGLCDEEAVRFTVTHGPDAIQWLIDNGVPFTPDPDPSARYPYHLTREGGHNARRIIHADDATGRAVVDTLYEKVTSHPNITQRSDLTILHLISDATGRCIGAEGVDQQQHQQTLLAKHIVLATGGASGLYRHTTTPSPSSGEGMVMAAELGAKLMNLEFQQFHPTCLFDPEGPAFLISEAVRGEGGHLLNEAGHRFMPDIDSRAELAPRDVVARAIDSQIQQSSQGHVWLDISHLGAAAIRHHFPTILAHCASRGIDITRQPIPVVPAAHYSCGGVATDQRGATHVTNLYAVGELAYTGLHGANRMASNSLLECLVYARSCAKHLLTQEKRAQTRPVAPKETLSDTPDTMPLLGQQWSSTSLEALAAIRSELRATMSQHVSIVRSNQGLTIAHHKLNELETQLNDILNDSLDGVADSSKSGSNNAFEDTAGKRSHPESVRLQQALWLAKLTVLAALQRHESRGLHYSIDWPKHQENTAASEMSLDQLAPGTMA</sequence>
<comment type="catalytic activity">
    <reaction evidence="10">
        <text>L-aspartate + O2 = iminosuccinate + H2O2</text>
        <dbReference type="Rhea" id="RHEA:25876"/>
        <dbReference type="ChEBI" id="CHEBI:15379"/>
        <dbReference type="ChEBI" id="CHEBI:16240"/>
        <dbReference type="ChEBI" id="CHEBI:29991"/>
        <dbReference type="ChEBI" id="CHEBI:77875"/>
        <dbReference type="EC" id="1.4.3.16"/>
    </reaction>
    <physiologicalReaction direction="left-to-right" evidence="10">
        <dbReference type="Rhea" id="RHEA:25877"/>
    </physiologicalReaction>
</comment>
<dbReference type="Gene3D" id="3.90.700.10">
    <property type="entry name" value="Succinate dehydrogenase/fumarate reductase flavoprotein, catalytic domain"/>
    <property type="match status" value="1"/>
</dbReference>
<evidence type="ECO:0000256" key="5">
    <source>
        <dbReference type="ARBA" id="ARBA00021901"/>
    </source>
</evidence>
<reference evidence="17" key="1">
    <citation type="journal article" date="2018" name="Nat. Biotechnol.">
        <title>A standardized bacterial taxonomy based on genome phylogeny substantially revises the tree of life.</title>
        <authorList>
            <person name="Parks D.H."/>
            <person name="Chuvochina M."/>
            <person name="Waite D.W."/>
            <person name="Rinke C."/>
            <person name="Skarshewski A."/>
            <person name="Chaumeil P.A."/>
            <person name="Hugenholtz P."/>
        </authorList>
    </citation>
    <scope>NUCLEOTIDE SEQUENCE [LARGE SCALE GENOMIC DNA]</scope>
    <source>
        <strain evidence="17">UBA11284</strain>
    </source>
</reference>
<evidence type="ECO:0000256" key="12">
    <source>
        <dbReference type="PIRSR" id="PIRSR000171-1"/>
    </source>
</evidence>
<gene>
    <name evidence="17" type="primary">nadB</name>
    <name evidence="17" type="ORF">DEO68_06520</name>
</gene>
<comment type="similarity">
    <text evidence="3 13">Belongs to the FAD-dependent oxidoreductase 2 family. NadB subfamily.</text>
</comment>
<evidence type="ECO:0000256" key="10">
    <source>
        <dbReference type="ARBA" id="ARBA00048305"/>
    </source>
</evidence>
<dbReference type="InterPro" id="IPR036188">
    <property type="entry name" value="FAD/NAD-bd_sf"/>
</dbReference>
<dbReference type="InterPro" id="IPR037099">
    <property type="entry name" value="Fum_R/Succ_DH_flav-like_C_sf"/>
</dbReference>
<dbReference type="PRINTS" id="PR00368">
    <property type="entry name" value="FADPNR"/>
</dbReference>
<dbReference type="GO" id="GO:0034628">
    <property type="term" value="P:'de novo' NAD+ biosynthetic process from L-aspartate"/>
    <property type="evidence" value="ECO:0007669"/>
    <property type="project" value="TreeGrafter"/>
</dbReference>
<organism evidence="17">
    <name type="scientific">Halomonas campaniensis</name>
    <dbReference type="NCBI Taxonomy" id="213554"/>
    <lineage>
        <taxon>Bacteria</taxon>
        <taxon>Pseudomonadati</taxon>
        <taxon>Pseudomonadota</taxon>
        <taxon>Gammaproteobacteria</taxon>
        <taxon>Oceanospirillales</taxon>
        <taxon>Halomonadaceae</taxon>
        <taxon>Halomonas</taxon>
    </lineage>
</organism>
<evidence type="ECO:0000256" key="14">
    <source>
        <dbReference type="SAM" id="MobiDB-lite"/>
    </source>
</evidence>
<evidence type="ECO:0000256" key="6">
    <source>
        <dbReference type="ARBA" id="ARBA00022630"/>
    </source>
</evidence>
<dbReference type="AlphaFoldDB" id="A0A3D0KF77"/>
<dbReference type="NCBIfam" id="TIGR00551">
    <property type="entry name" value="nadB"/>
    <property type="match status" value="1"/>
</dbReference>
<evidence type="ECO:0000256" key="3">
    <source>
        <dbReference type="ARBA" id="ARBA00008562"/>
    </source>
</evidence>
<dbReference type="PIRSF" id="PIRSF000171">
    <property type="entry name" value="SDHA_APRA_LASPO"/>
    <property type="match status" value="1"/>
</dbReference>
<dbReference type="UniPathway" id="UPA00253">
    <property type="reaction ID" value="UER00326"/>
</dbReference>
<dbReference type="Pfam" id="PF00890">
    <property type="entry name" value="FAD_binding_2"/>
    <property type="match status" value="1"/>
</dbReference>
<dbReference type="SUPFAM" id="SSF56425">
    <property type="entry name" value="Succinate dehydrogenase/fumarate reductase flavoprotein, catalytic domain"/>
    <property type="match status" value="1"/>
</dbReference>
<dbReference type="Gene3D" id="1.20.58.100">
    <property type="entry name" value="Fumarate reductase/succinate dehydrogenase flavoprotein-like, C-terminal domain"/>
    <property type="match status" value="1"/>
</dbReference>
<feature type="active site" description="Proton acceptor" evidence="12">
    <location>
        <position position="280"/>
    </location>
</feature>
<feature type="domain" description="FAD-dependent oxidoreductase 2 FAD-binding" evidence="15">
    <location>
        <begin position="7"/>
        <end position="382"/>
    </location>
</feature>
<evidence type="ECO:0000256" key="11">
    <source>
        <dbReference type="NCBIfam" id="TIGR00551"/>
    </source>
</evidence>
<comment type="pathway">
    <text evidence="2 13">Cofactor biosynthesis; NAD(+) biosynthesis; iminoaspartate from L-aspartate (oxidase route): step 1/1.</text>
</comment>
<dbReference type="InterPro" id="IPR005288">
    <property type="entry name" value="NadB"/>
</dbReference>
<evidence type="ECO:0000256" key="4">
    <source>
        <dbReference type="ARBA" id="ARBA00012173"/>
    </source>
</evidence>
<evidence type="ECO:0000313" key="17">
    <source>
        <dbReference type="EMBL" id="HCA01829.1"/>
    </source>
</evidence>
<dbReference type="GO" id="GO:0008734">
    <property type="term" value="F:L-aspartate oxidase activity"/>
    <property type="evidence" value="ECO:0007669"/>
    <property type="project" value="UniProtKB-UniRule"/>
</dbReference>
<evidence type="ECO:0000256" key="8">
    <source>
        <dbReference type="ARBA" id="ARBA00022827"/>
    </source>
</evidence>
<keyword evidence="8 13" id="KW-0274">FAD</keyword>